<proteinExistence type="predicted"/>
<dbReference type="AlphaFoldDB" id="A0A927RJE0"/>
<dbReference type="InterPro" id="IPR044929">
    <property type="entry name" value="DNA/RNA_non-sp_Endonuclease_sf"/>
</dbReference>
<comment type="caution">
    <text evidence="2">The sequence shown here is derived from an EMBL/GenBank/DDBJ whole genome shotgun (WGS) entry which is preliminary data.</text>
</comment>
<dbReference type="Pfam" id="PF13930">
    <property type="entry name" value="Endonuclea_NS_2"/>
    <property type="match status" value="1"/>
</dbReference>
<dbReference type="RefSeq" id="WP_192751106.1">
    <property type="nucleotide sequence ID" value="NZ_BAABJL010000150.1"/>
</dbReference>
<gene>
    <name evidence="2" type="ORF">HEB94_003959</name>
</gene>
<dbReference type="EMBL" id="JADBEM010000001">
    <property type="protein sequence ID" value="MBE1607111.1"/>
    <property type="molecule type" value="Genomic_DNA"/>
</dbReference>
<dbReference type="Proteomes" id="UP000638648">
    <property type="component" value="Unassembled WGS sequence"/>
</dbReference>
<evidence type="ECO:0000313" key="3">
    <source>
        <dbReference type="Proteomes" id="UP000638648"/>
    </source>
</evidence>
<evidence type="ECO:0000313" key="2">
    <source>
        <dbReference type="EMBL" id="MBE1607111.1"/>
    </source>
</evidence>
<dbReference type="Gene3D" id="3.40.570.10">
    <property type="entry name" value="Extracellular Endonuclease, subunit A"/>
    <property type="match status" value="1"/>
</dbReference>
<keyword evidence="3" id="KW-1185">Reference proteome</keyword>
<accession>A0A927RJE0</accession>
<organism evidence="2 3">
    <name type="scientific">Actinopolymorpha pittospori</name>
    <dbReference type="NCBI Taxonomy" id="648752"/>
    <lineage>
        <taxon>Bacteria</taxon>
        <taxon>Bacillati</taxon>
        <taxon>Actinomycetota</taxon>
        <taxon>Actinomycetes</taxon>
        <taxon>Propionibacteriales</taxon>
        <taxon>Actinopolymorphaceae</taxon>
        <taxon>Actinopolymorpha</taxon>
    </lineage>
</organism>
<dbReference type="InterPro" id="IPR044927">
    <property type="entry name" value="Endonuclea_NS_2"/>
</dbReference>
<feature type="domain" description="Type VII secretion system protein EssD-like" evidence="1">
    <location>
        <begin position="56"/>
        <end position="190"/>
    </location>
</feature>
<protein>
    <submittedName>
        <fullName evidence="2">Filamentous hemagglutinin</fullName>
    </submittedName>
</protein>
<evidence type="ECO:0000259" key="1">
    <source>
        <dbReference type="Pfam" id="PF13930"/>
    </source>
</evidence>
<sequence length="207" mass="23342">MARSNTKVARAIVRRLRAMTHREVRVVQAGGPRNWTRELNRSRRRGTNSANWRPETIYQVHNGRANSTYVYMTDAHGRVVRAEGQLVLRSSVRHGTQQGRAGYGAGRGVGNSGDEGGHLFGTQFGGAGEGLNMLPQSAQLNSQGRREWYRMEQMWAQELRAGNEVHVKILPTYPRGPGDRPNLYIVEYTITDKNGRSRTIPRVFENN</sequence>
<name>A0A927RJE0_9ACTN</name>
<reference evidence="2" key="1">
    <citation type="submission" date="2020-10" db="EMBL/GenBank/DDBJ databases">
        <title>Sequencing the genomes of 1000 actinobacteria strains.</title>
        <authorList>
            <person name="Klenk H.-P."/>
        </authorList>
    </citation>
    <scope>NUCLEOTIDE SEQUENCE</scope>
    <source>
        <strain evidence="2">DSM 45354</strain>
    </source>
</reference>